<evidence type="ECO:0000256" key="5">
    <source>
        <dbReference type="ARBA" id="ARBA00023242"/>
    </source>
</evidence>
<dbReference type="VEuPathDB" id="VectorBase:LLOJ000310"/>
<dbReference type="InterPro" id="IPR011598">
    <property type="entry name" value="bHLH_dom"/>
</dbReference>
<dbReference type="PROSITE" id="PS51054">
    <property type="entry name" value="ORANGE"/>
    <property type="match status" value="1"/>
</dbReference>
<dbReference type="GO" id="GO:0005634">
    <property type="term" value="C:nucleus"/>
    <property type="evidence" value="ECO:0007669"/>
    <property type="project" value="UniProtKB-SubCell"/>
</dbReference>
<keyword evidence="5" id="KW-0539">Nucleus</keyword>
<dbReference type="FunFam" id="4.10.280.10:FF:000079">
    <property type="entry name" value="CLUMA_CG001539, isoform A"/>
    <property type="match status" value="1"/>
</dbReference>
<evidence type="ECO:0000259" key="7">
    <source>
        <dbReference type="PROSITE" id="PS50888"/>
    </source>
</evidence>
<dbReference type="GO" id="GO:0006355">
    <property type="term" value="P:regulation of DNA-templated transcription"/>
    <property type="evidence" value="ECO:0007669"/>
    <property type="project" value="InterPro"/>
</dbReference>
<evidence type="ECO:0000313" key="9">
    <source>
        <dbReference type="EnsemblMetazoa" id="LLOJ000310-PA"/>
    </source>
</evidence>
<feature type="region of interest" description="Disordered" evidence="6">
    <location>
        <begin position="184"/>
        <end position="203"/>
    </location>
</feature>
<dbReference type="RefSeq" id="XP_055677129.1">
    <property type="nucleotide sequence ID" value="XM_055821154.1"/>
</dbReference>
<feature type="region of interest" description="Disordered" evidence="6">
    <location>
        <begin position="316"/>
        <end position="379"/>
    </location>
</feature>
<feature type="compositionally biased region" description="Polar residues" evidence="6">
    <location>
        <begin position="231"/>
        <end position="245"/>
    </location>
</feature>
<evidence type="ECO:0000259" key="8">
    <source>
        <dbReference type="PROSITE" id="PS51054"/>
    </source>
</evidence>
<comment type="subcellular location">
    <subcellularLocation>
        <location evidence="1">Nucleus</location>
    </subcellularLocation>
</comment>
<keyword evidence="2" id="KW-0805">Transcription regulation</keyword>
<protein>
    <submittedName>
        <fullName evidence="9">Uncharacterized protein</fullName>
    </submittedName>
</protein>
<dbReference type="GO" id="GO:0003677">
    <property type="term" value="F:DNA binding"/>
    <property type="evidence" value="ECO:0007669"/>
    <property type="project" value="UniProtKB-KW"/>
</dbReference>
<evidence type="ECO:0000256" key="3">
    <source>
        <dbReference type="ARBA" id="ARBA00023125"/>
    </source>
</evidence>
<dbReference type="GO" id="GO:0046983">
    <property type="term" value="F:protein dimerization activity"/>
    <property type="evidence" value="ECO:0007669"/>
    <property type="project" value="InterPro"/>
</dbReference>
<dbReference type="SMART" id="SM00353">
    <property type="entry name" value="HLH"/>
    <property type="match status" value="1"/>
</dbReference>
<dbReference type="OrthoDB" id="6371181at2759"/>
<feature type="compositionally biased region" description="Low complexity" evidence="6">
    <location>
        <begin position="186"/>
        <end position="197"/>
    </location>
</feature>
<reference evidence="9" key="1">
    <citation type="submission" date="2020-05" db="UniProtKB">
        <authorList>
            <consortium name="EnsemblMetazoa"/>
        </authorList>
    </citation>
    <scope>IDENTIFICATION</scope>
    <source>
        <strain evidence="9">Jacobina</strain>
    </source>
</reference>
<dbReference type="EMBL" id="AJWK01001187">
    <property type="status" value="NOT_ANNOTATED_CDS"/>
    <property type="molecule type" value="Genomic_DNA"/>
</dbReference>
<dbReference type="EMBL" id="AJWK01001185">
    <property type="status" value="NOT_ANNOTATED_CDS"/>
    <property type="molecule type" value="Genomic_DNA"/>
</dbReference>
<feature type="compositionally biased region" description="Basic and acidic residues" evidence="6">
    <location>
        <begin position="349"/>
        <end position="362"/>
    </location>
</feature>
<evidence type="ECO:0000256" key="2">
    <source>
        <dbReference type="ARBA" id="ARBA00023015"/>
    </source>
</evidence>
<dbReference type="InterPro" id="IPR003650">
    <property type="entry name" value="Orange_dom"/>
</dbReference>
<dbReference type="CDD" id="cd11440">
    <property type="entry name" value="bHLH-O_Cwo_like"/>
    <property type="match status" value="1"/>
</dbReference>
<dbReference type="EMBL" id="AJWK01001184">
    <property type="status" value="NOT_ANNOTATED_CDS"/>
    <property type="molecule type" value="Genomic_DNA"/>
</dbReference>
<dbReference type="EMBL" id="AJWK01001186">
    <property type="status" value="NOT_ANNOTATED_CDS"/>
    <property type="molecule type" value="Genomic_DNA"/>
</dbReference>
<organism evidence="9 10">
    <name type="scientific">Lutzomyia longipalpis</name>
    <name type="common">Sand fly</name>
    <dbReference type="NCBI Taxonomy" id="7200"/>
    <lineage>
        <taxon>Eukaryota</taxon>
        <taxon>Metazoa</taxon>
        <taxon>Ecdysozoa</taxon>
        <taxon>Arthropoda</taxon>
        <taxon>Hexapoda</taxon>
        <taxon>Insecta</taxon>
        <taxon>Pterygota</taxon>
        <taxon>Neoptera</taxon>
        <taxon>Endopterygota</taxon>
        <taxon>Diptera</taxon>
        <taxon>Nematocera</taxon>
        <taxon>Psychodoidea</taxon>
        <taxon>Psychodidae</taxon>
        <taxon>Lutzomyia</taxon>
        <taxon>Lutzomyia</taxon>
    </lineage>
</organism>
<dbReference type="PROSITE" id="PS50888">
    <property type="entry name" value="BHLH"/>
    <property type="match status" value="1"/>
</dbReference>
<feature type="domain" description="Orange" evidence="8">
    <location>
        <begin position="128"/>
        <end position="161"/>
    </location>
</feature>
<feature type="region of interest" description="Disordered" evidence="6">
    <location>
        <begin position="215"/>
        <end position="286"/>
    </location>
</feature>
<dbReference type="VEuPathDB" id="VectorBase:LLONM1_001729"/>
<name>A0A1B0C8N8_LUTLO</name>
<dbReference type="PANTHER" id="PTHR10985">
    <property type="entry name" value="BASIC HELIX-LOOP-HELIX TRANSCRIPTION FACTOR, HES-RELATED"/>
    <property type="match status" value="1"/>
</dbReference>
<dbReference type="Proteomes" id="UP000092461">
    <property type="component" value="Unassembled WGS sequence"/>
</dbReference>
<proteinExistence type="predicted"/>
<dbReference type="Pfam" id="PF00010">
    <property type="entry name" value="HLH"/>
    <property type="match status" value="1"/>
</dbReference>
<accession>A0A1B0C8N8</accession>
<evidence type="ECO:0000256" key="6">
    <source>
        <dbReference type="SAM" id="MobiDB-lite"/>
    </source>
</evidence>
<dbReference type="SUPFAM" id="SSF47459">
    <property type="entry name" value="HLH, helix-loop-helix DNA-binding domain"/>
    <property type="match status" value="1"/>
</dbReference>
<dbReference type="Pfam" id="PF07527">
    <property type="entry name" value="Hairy_orange"/>
    <property type="match status" value="1"/>
</dbReference>
<dbReference type="CTD" id="44669"/>
<dbReference type="Gene3D" id="4.10.280.10">
    <property type="entry name" value="Helix-loop-helix DNA-binding domain"/>
    <property type="match status" value="1"/>
</dbReference>
<evidence type="ECO:0000256" key="4">
    <source>
        <dbReference type="ARBA" id="ARBA00023163"/>
    </source>
</evidence>
<dbReference type="InterPro" id="IPR050370">
    <property type="entry name" value="HES_HEY"/>
</dbReference>
<dbReference type="Gene3D" id="6.10.250.980">
    <property type="match status" value="1"/>
</dbReference>
<dbReference type="GeneID" id="129786261"/>
<dbReference type="EnsemblMetazoa" id="LLOJ000310-RA">
    <property type="protein sequence ID" value="LLOJ000310-PA"/>
    <property type="gene ID" value="LLOJ000310"/>
</dbReference>
<dbReference type="AlphaFoldDB" id="A0A1B0C8N8"/>
<feature type="compositionally biased region" description="Basic and acidic residues" evidence="6">
    <location>
        <begin position="215"/>
        <end position="230"/>
    </location>
</feature>
<feature type="domain" description="BHLH" evidence="7">
    <location>
        <begin position="57"/>
        <end position="112"/>
    </location>
</feature>
<evidence type="ECO:0000256" key="1">
    <source>
        <dbReference type="ARBA" id="ARBA00004123"/>
    </source>
</evidence>
<evidence type="ECO:0000313" key="10">
    <source>
        <dbReference type="Proteomes" id="UP000092461"/>
    </source>
</evidence>
<keyword evidence="10" id="KW-1185">Reference proteome</keyword>
<sequence length="463" mass="51562">MESYWEQNHLQNPVKYENELNGNAYPYCETGLNFSTNATFSEDDAEYHGRRGKTSRQDPLSHRIIEKRRRDRMNSCLADLSRLIPPQYQRKGRGRIEKTEIIEMAIRHIKSFQKQENTCRDTILADRYRRGYNDCLTEAAKFLVAINDDFDTICYKMIEHLKEHCGEVMKSEFCKSRECLEPLTNGGSASPASPPSGYHQGAPLSHLRDMLTSDLEHSSNDTSDVKDLSFRHQQPQQAPVITSTGPAAPMDTHPPPDSQAPAHQHSFHAPDASLGAGRHASDVSAADAAEHHSYKFKNYIQQRFSQDTHHLHDEVSVTNCSHSSEGSERDSGVHASTKGGLCAENSNSGDEHPLPGAREAEVRAAGQAQTAPKSTPARHPHMTVPIFALHSQGTFYVPLSVDYDALVPYLGHADLLEKNYAPHVPVHPVNIHILATPPAVRPDAPPRTSFLLKPKLEGLINAW</sequence>
<dbReference type="KEGG" id="lll:129786261"/>
<keyword evidence="4" id="KW-0804">Transcription</keyword>
<keyword evidence="3" id="KW-0238">DNA-binding</keyword>
<dbReference type="InterPro" id="IPR036638">
    <property type="entry name" value="HLH_DNA-bd_sf"/>
</dbReference>
<dbReference type="SUPFAM" id="SSF158457">
    <property type="entry name" value="Orange domain-like"/>
    <property type="match status" value="1"/>
</dbReference>